<proteinExistence type="predicted"/>
<comment type="caution">
    <text evidence="2">The sequence shown here is derived from an EMBL/GenBank/DDBJ whole genome shotgun (WGS) entry which is preliminary data.</text>
</comment>
<evidence type="ECO:0008006" key="4">
    <source>
        <dbReference type="Google" id="ProtNLM"/>
    </source>
</evidence>
<dbReference type="EMBL" id="JAOTJC010000004">
    <property type="protein sequence ID" value="MCU7553569.1"/>
    <property type="molecule type" value="Genomic_DNA"/>
</dbReference>
<name>A0ABT2VKL7_9ALTE</name>
<keyword evidence="1" id="KW-0812">Transmembrane</keyword>
<reference evidence="3" key="1">
    <citation type="submission" date="2023-07" db="EMBL/GenBank/DDBJ databases">
        <title>Study on multiphase classification of strain Alteromonas salexigens isolated from the Yellow Sea.</title>
        <authorList>
            <person name="Sun L."/>
        </authorList>
    </citation>
    <scope>NUCLEOTIDE SEQUENCE [LARGE SCALE GENOMIC DNA]</scope>
    <source>
        <strain evidence="3">ASW11-19</strain>
    </source>
</reference>
<evidence type="ECO:0000313" key="3">
    <source>
        <dbReference type="Proteomes" id="UP001209257"/>
    </source>
</evidence>
<keyword evidence="3" id="KW-1185">Reference proteome</keyword>
<dbReference type="RefSeq" id="WP_262992255.1">
    <property type="nucleotide sequence ID" value="NZ_JAOTJC010000004.1"/>
</dbReference>
<feature type="transmembrane region" description="Helical" evidence="1">
    <location>
        <begin position="6"/>
        <end position="25"/>
    </location>
</feature>
<keyword evidence="1" id="KW-0472">Membrane</keyword>
<sequence>METVIFVALFVVFGGITLLTSYLDAKYQWRLNDWLNGRCSNPFERRSATETDEPRDELKARIETLEAIVTEPAYELNKKINALK</sequence>
<keyword evidence="1" id="KW-1133">Transmembrane helix</keyword>
<organism evidence="2 3">
    <name type="scientific">Alteromonas salexigens</name>
    <dbReference type="NCBI Taxonomy" id="2982530"/>
    <lineage>
        <taxon>Bacteria</taxon>
        <taxon>Pseudomonadati</taxon>
        <taxon>Pseudomonadota</taxon>
        <taxon>Gammaproteobacteria</taxon>
        <taxon>Alteromonadales</taxon>
        <taxon>Alteromonadaceae</taxon>
        <taxon>Alteromonas/Salinimonas group</taxon>
        <taxon>Alteromonas</taxon>
    </lineage>
</organism>
<evidence type="ECO:0000256" key="1">
    <source>
        <dbReference type="SAM" id="Phobius"/>
    </source>
</evidence>
<dbReference type="Proteomes" id="UP001209257">
    <property type="component" value="Unassembled WGS sequence"/>
</dbReference>
<evidence type="ECO:0000313" key="2">
    <source>
        <dbReference type="EMBL" id="MCU7553569.1"/>
    </source>
</evidence>
<accession>A0ABT2VKL7</accession>
<protein>
    <recommendedName>
        <fullName evidence="4">Phage shock protein B</fullName>
    </recommendedName>
</protein>
<gene>
    <name evidence="2" type="ORF">OCL06_03020</name>
</gene>